<evidence type="ECO:0000313" key="2">
    <source>
        <dbReference type="EMBL" id="SHK97947.1"/>
    </source>
</evidence>
<name>A0A1M6WW33_9BACT</name>
<proteinExistence type="predicted"/>
<keyword evidence="1" id="KW-0732">Signal</keyword>
<reference evidence="3" key="1">
    <citation type="submission" date="2016-11" db="EMBL/GenBank/DDBJ databases">
        <authorList>
            <person name="Varghese N."/>
            <person name="Submissions S."/>
        </authorList>
    </citation>
    <scope>NUCLEOTIDE SEQUENCE [LARGE SCALE GENOMIC DNA]</scope>
    <source>
        <strain evidence="3">UWOS</strain>
    </source>
</reference>
<evidence type="ECO:0000313" key="3">
    <source>
        <dbReference type="Proteomes" id="UP000184275"/>
    </source>
</evidence>
<evidence type="ECO:0000256" key="1">
    <source>
        <dbReference type="SAM" id="SignalP"/>
    </source>
</evidence>
<gene>
    <name evidence="2" type="ORF">SAMN05720469_12728</name>
</gene>
<dbReference type="RefSeq" id="WP_073305409.1">
    <property type="nucleotide sequence ID" value="NZ_FRAW01000027.1"/>
</dbReference>
<dbReference type="Proteomes" id="UP000184275">
    <property type="component" value="Unassembled WGS sequence"/>
</dbReference>
<sequence>MRKIFLFLLLFTASLLAQEDSTVEISSASSDSVSPLSVEQEILAEPVPATEMVRRARTLLLRALQEKDKERVTRFVHFLDGQYSDNVCSFSGMEKGLIFLHLGVYDTALTLLVQERRLLGSGSRRAESREERCVAEVLNTNWKTASIIQDELFLYLNQFYARQSQKQDSLVSVIQESTVDVFFKEAAPAFLPVIFTISWGNAEDRAIRHLLHSGTAFVQKYPMDENGRWLERYFLEPFEKRFQKTPSTTQDPIQNHLYGKSVGFEFLSGIGFLTGDLKDEFHHRFWDYAFAVPIQIYRVVFTPFISFGWIETRNNRKFSDVLWEKDSELLVYEGGVSVGVVAWDSRYIKLEPFVGIATASASLPENSYDYYYYANKPNNNYHLLRDHIETNNSLAFLAGIAGEVRLVTICRRDVEAPLNSISLRVKYTASFLDHDFGYQKMEGLSHKVQAGVGFFIW</sequence>
<dbReference type="EMBL" id="FRAW01000027">
    <property type="protein sequence ID" value="SHK97947.1"/>
    <property type="molecule type" value="Genomic_DNA"/>
</dbReference>
<organism evidence="2 3">
    <name type="scientific">Fibrobacter intestinalis</name>
    <dbReference type="NCBI Taxonomy" id="28122"/>
    <lineage>
        <taxon>Bacteria</taxon>
        <taxon>Pseudomonadati</taxon>
        <taxon>Fibrobacterota</taxon>
        <taxon>Fibrobacteria</taxon>
        <taxon>Fibrobacterales</taxon>
        <taxon>Fibrobacteraceae</taxon>
        <taxon>Fibrobacter</taxon>
    </lineage>
</organism>
<feature type="chain" id="PRO_5011980091" evidence="1">
    <location>
        <begin position="18"/>
        <end position="457"/>
    </location>
</feature>
<feature type="signal peptide" evidence="1">
    <location>
        <begin position="1"/>
        <end position="17"/>
    </location>
</feature>
<protein>
    <submittedName>
        <fullName evidence="2">Uncharacterized protein</fullName>
    </submittedName>
</protein>
<keyword evidence="3" id="KW-1185">Reference proteome</keyword>
<accession>A0A1M6WW33</accession>
<dbReference type="AlphaFoldDB" id="A0A1M6WW33"/>